<evidence type="ECO:0000259" key="1">
    <source>
        <dbReference type="Pfam" id="PF21788"/>
    </source>
</evidence>
<name>A0A6G0VYA8_APHCR</name>
<protein>
    <recommendedName>
        <fullName evidence="1">Transposable element P transposase-like GTP-binding insertion domain-containing protein</fullName>
    </recommendedName>
</protein>
<accession>A0A6G0VYA8</accession>
<feature type="domain" description="Transposable element P transposase-like GTP-binding insertion" evidence="1">
    <location>
        <begin position="249"/>
        <end position="350"/>
    </location>
</feature>
<reference evidence="2 3" key="1">
    <citation type="submission" date="2019-08" db="EMBL/GenBank/DDBJ databases">
        <title>Whole genome of Aphis craccivora.</title>
        <authorList>
            <person name="Voronova N.V."/>
            <person name="Shulinski R.S."/>
            <person name="Bandarenka Y.V."/>
            <person name="Zhorov D.G."/>
            <person name="Warner D."/>
        </authorList>
    </citation>
    <scope>NUCLEOTIDE SEQUENCE [LARGE SCALE GENOMIC DNA]</scope>
    <source>
        <strain evidence="2">180601</strain>
        <tissue evidence="2">Whole Body</tissue>
    </source>
</reference>
<keyword evidence="3" id="KW-1185">Reference proteome</keyword>
<comment type="caution">
    <text evidence="2">The sequence shown here is derived from an EMBL/GenBank/DDBJ whole genome shotgun (WGS) entry which is preliminary data.</text>
</comment>
<dbReference type="InterPro" id="IPR048366">
    <property type="entry name" value="TNP-like_GBD"/>
</dbReference>
<dbReference type="Pfam" id="PF21788">
    <property type="entry name" value="TNP-like_GBD"/>
    <property type="match status" value="1"/>
</dbReference>
<dbReference type="EMBL" id="VUJU01010513">
    <property type="protein sequence ID" value="KAF0713992.1"/>
    <property type="molecule type" value="Genomic_DNA"/>
</dbReference>
<proteinExistence type="predicted"/>
<dbReference type="OrthoDB" id="6619655at2759"/>
<dbReference type="AlphaFoldDB" id="A0A6G0VYA8"/>
<organism evidence="2 3">
    <name type="scientific">Aphis craccivora</name>
    <name type="common">Cowpea aphid</name>
    <dbReference type="NCBI Taxonomy" id="307492"/>
    <lineage>
        <taxon>Eukaryota</taxon>
        <taxon>Metazoa</taxon>
        <taxon>Ecdysozoa</taxon>
        <taxon>Arthropoda</taxon>
        <taxon>Hexapoda</taxon>
        <taxon>Insecta</taxon>
        <taxon>Pterygota</taxon>
        <taxon>Neoptera</taxon>
        <taxon>Paraneoptera</taxon>
        <taxon>Hemiptera</taxon>
        <taxon>Sternorrhyncha</taxon>
        <taxon>Aphidomorpha</taxon>
        <taxon>Aphidoidea</taxon>
        <taxon>Aphididae</taxon>
        <taxon>Aphidini</taxon>
        <taxon>Aphis</taxon>
        <taxon>Aphis</taxon>
    </lineage>
</organism>
<evidence type="ECO:0000313" key="2">
    <source>
        <dbReference type="EMBL" id="KAF0713992.1"/>
    </source>
</evidence>
<sequence length="459" mass="52632">MSIKSTEKITFDIGIHHIDFRTTIFSNGTIRFNVENSIGSLLGFEKKIMNHACNSLMVIYHKKVTNLNSINSIKIMCNKAQGSFNNHMSSHSIYEFSPSENIGSKLIQTPNNLIYYKLNKTNIDSITIQLVYQDHNPINNLGEKLIIDLHIKRLKFNISPLHKINLASHMLKALPVIAEIHKTGLTVVATICDQGRPNEGAIQILKNDIRSYYIKNNLPYKDDFYEIEVRRENGNIERLPIVHLFDVPHLMKCTRNNLLAKNLNFVTENTPKIAKWDHLVELYQADSKIEDCKMLPRFTDCHVMPDKISKMKVRYSTQVFSQRVSAIMSFLACFQTLSKHLESKGIKSFLPRHLNQDSFESLFGDARNFSCQNPTCSLFISSYKTSCLKQLCSTNTSSDFDLLKAREYKPSRPSLKYPATSFRILVHNIIDLINKSLPSVSHHPNIKSFLLNKIMSNFD</sequence>
<dbReference type="Proteomes" id="UP000478052">
    <property type="component" value="Unassembled WGS sequence"/>
</dbReference>
<gene>
    <name evidence="2" type="ORF">FWK35_00034452</name>
</gene>
<evidence type="ECO:0000313" key="3">
    <source>
        <dbReference type="Proteomes" id="UP000478052"/>
    </source>
</evidence>